<dbReference type="Proteomes" id="UP001341840">
    <property type="component" value="Unassembled WGS sequence"/>
</dbReference>
<dbReference type="EMBL" id="JASCZI010002815">
    <property type="protein sequence ID" value="MED6116462.1"/>
    <property type="molecule type" value="Genomic_DNA"/>
</dbReference>
<feature type="region of interest" description="Disordered" evidence="1">
    <location>
        <begin position="26"/>
        <end position="53"/>
    </location>
</feature>
<organism evidence="2 3">
    <name type="scientific">Stylosanthes scabra</name>
    <dbReference type="NCBI Taxonomy" id="79078"/>
    <lineage>
        <taxon>Eukaryota</taxon>
        <taxon>Viridiplantae</taxon>
        <taxon>Streptophyta</taxon>
        <taxon>Embryophyta</taxon>
        <taxon>Tracheophyta</taxon>
        <taxon>Spermatophyta</taxon>
        <taxon>Magnoliopsida</taxon>
        <taxon>eudicotyledons</taxon>
        <taxon>Gunneridae</taxon>
        <taxon>Pentapetalae</taxon>
        <taxon>rosids</taxon>
        <taxon>fabids</taxon>
        <taxon>Fabales</taxon>
        <taxon>Fabaceae</taxon>
        <taxon>Papilionoideae</taxon>
        <taxon>50 kb inversion clade</taxon>
        <taxon>dalbergioids sensu lato</taxon>
        <taxon>Dalbergieae</taxon>
        <taxon>Pterocarpus clade</taxon>
        <taxon>Stylosanthes</taxon>
    </lineage>
</organism>
<protein>
    <submittedName>
        <fullName evidence="2">Uncharacterized protein</fullName>
    </submittedName>
</protein>
<gene>
    <name evidence="2" type="ORF">PIB30_100518</name>
</gene>
<name>A0ABU6QWI9_9FABA</name>
<comment type="caution">
    <text evidence="2">The sequence shown here is derived from an EMBL/GenBank/DDBJ whole genome shotgun (WGS) entry which is preliminary data.</text>
</comment>
<evidence type="ECO:0000313" key="2">
    <source>
        <dbReference type="EMBL" id="MED6116462.1"/>
    </source>
</evidence>
<keyword evidence="3" id="KW-1185">Reference proteome</keyword>
<evidence type="ECO:0000256" key="1">
    <source>
        <dbReference type="SAM" id="MobiDB-lite"/>
    </source>
</evidence>
<evidence type="ECO:0000313" key="3">
    <source>
        <dbReference type="Proteomes" id="UP001341840"/>
    </source>
</evidence>
<sequence>MNHPLNATVEHRPRLYFQLEEIDSESDSAYSSASETDIELLSSDTGSSAMGDLPRVTLKQMGGARMAQENQPLRYPELNENFELKSGLINLLPRFHGILMHEHH</sequence>
<proteinExistence type="predicted"/>
<accession>A0ABU6QWI9</accession>
<reference evidence="2 3" key="1">
    <citation type="journal article" date="2023" name="Plants (Basel)">
        <title>Bridging the Gap: Combining Genomics and Transcriptomics Approaches to Understand Stylosanthes scabra, an Orphan Legume from the Brazilian Caatinga.</title>
        <authorList>
            <person name="Ferreira-Neto J.R.C."/>
            <person name="da Silva M.D."/>
            <person name="Binneck E."/>
            <person name="de Melo N.F."/>
            <person name="da Silva R.H."/>
            <person name="de Melo A.L.T.M."/>
            <person name="Pandolfi V."/>
            <person name="Bustamante F.O."/>
            <person name="Brasileiro-Vidal A.C."/>
            <person name="Benko-Iseppon A.M."/>
        </authorList>
    </citation>
    <scope>NUCLEOTIDE SEQUENCE [LARGE SCALE GENOMIC DNA]</scope>
    <source>
        <tissue evidence="2">Leaves</tissue>
    </source>
</reference>